<dbReference type="EMBL" id="OZ035831">
    <property type="protein sequence ID" value="CAL1615141.1"/>
    <property type="molecule type" value="Genomic_DNA"/>
</dbReference>
<reference evidence="2 3" key="1">
    <citation type="submission" date="2024-04" db="EMBL/GenBank/DDBJ databases">
        <authorList>
            <person name="Waldvogel A.-M."/>
            <person name="Schoenle A."/>
        </authorList>
    </citation>
    <scope>NUCLEOTIDE SEQUENCE [LARGE SCALE GENOMIC DNA]</scope>
</reference>
<evidence type="ECO:0000313" key="3">
    <source>
        <dbReference type="Proteomes" id="UP001497482"/>
    </source>
</evidence>
<keyword evidence="3" id="KW-1185">Reference proteome</keyword>
<dbReference type="Proteomes" id="UP001497482">
    <property type="component" value="Chromosome 9"/>
</dbReference>
<accession>A0AAV2MQ56</accession>
<proteinExistence type="predicted"/>
<feature type="region of interest" description="Disordered" evidence="1">
    <location>
        <begin position="1"/>
        <end position="48"/>
    </location>
</feature>
<sequence>MKGRGTRKAKASDPGHGCRPQRADPAKPRGGDGVWNWRKEEHNWRSGPWRVKQRTVECTRGNQRDEAGRAKDKMWAIFHSSIETGAGRGRSETRPERDEAGAGRGRSGTRPEQDYPREADLEKRTPS</sequence>
<feature type="compositionally biased region" description="Basic and acidic residues" evidence="1">
    <location>
        <begin position="89"/>
        <end position="101"/>
    </location>
</feature>
<evidence type="ECO:0000256" key="1">
    <source>
        <dbReference type="SAM" id="MobiDB-lite"/>
    </source>
</evidence>
<gene>
    <name evidence="2" type="ORF">KC01_LOCUS41135</name>
</gene>
<evidence type="ECO:0000313" key="2">
    <source>
        <dbReference type="EMBL" id="CAL1615141.1"/>
    </source>
</evidence>
<dbReference type="AlphaFoldDB" id="A0AAV2MQ56"/>
<feature type="compositionally biased region" description="Basic and acidic residues" evidence="1">
    <location>
        <begin position="21"/>
        <end position="30"/>
    </location>
</feature>
<feature type="region of interest" description="Disordered" evidence="1">
    <location>
        <begin position="79"/>
        <end position="127"/>
    </location>
</feature>
<organism evidence="2 3">
    <name type="scientific">Knipowitschia caucasica</name>
    <name type="common">Caucasian dwarf goby</name>
    <name type="synonym">Pomatoschistus caucasicus</name>
    <dbReference type="NCBI Taxonomy" id="637954"/>
    <lineage>
        <taxon>Eukaryota</taxon>
        <taxon>Metazoa</taxon>
        <taxon>Chordata</taxon>
        <taxon>Craniata</taxon>
        <taxon>Vertebrata</taxon>
        <taxon>Euteleostomi</taxon>
        <taxon>Actinopterygii</taxon>
        <taxon>Neopterygii</taxon>
        <taxon>Teleostei</taxon>
        <taxon>Neoteleostei</taxon>
        <taxon>Acanthomorphata</taxon>
        <taxon>Gobiaria</taxon>
        <taxon>Gobiiformes</taxon>
        <taxon>Gobioidei</taxon>
        <taxon>Gobiidae</taxon>
        <taxon>Gobiinae</taxon>
        <taxon>Knipowitschia</taxon>
    </lineage>
</organism>
<feature type="compositionally biased region" description="Basic and acidic residues" evidence="1">
    <location>
        <begin position="109"/>
        <end position="127"/>
    </location>
</feature>
<name>A0AAV2MQ56_KNICA</name>
<protein>
    <submittedName>
        <fullName evidence="2">Uncharacterized protein</fullName>
    </submittedName>
</protein>